<dbReference type="RefSeq" id="WP_189065398.1">
    <property type="nucleotide sequence ID" value="NZ_BMQM01000017.1"/>
</dbReference>
<keyword evidence="1" id="KW-0472">Membrane</keyword>
<dbReference type="Proteomes" id="UP000634308">
    <property type="component" value="Unassembled WGS sequence"/>
</dbReference>
<protein>
    <recommendedName>
        <fullName evidence="4">Yip1 domain-containing protein</fullName>
    </recommendedName>
</protein>
<accession>A0ABQ2RSC5</accession>
<comment type="caution">
    <text evidence="2">The sequence shown here is derived from an EMBL/GenBank/DDBJ whole genome shotgun (WGS) entry which is preliminary data.</text>
</comment>
<proteinExistence type="predicted"/>
<feature type="transmembrane region" description="Helical" evidence="1">
    <location>
        <begin position="96"/>
        <end position="117"/>
    </location>
</feature>
<keyword evidence="1" id="KW-0812">Transmembrane</keyword>
<evidence type="ECO:0000256" key="1">
    <source>
        <dbReference type="SAM" id="Phobius"/>
    </source>
</evidence>
<name>A0ABQ2RSC5_9DEIO</name>
<sequence length="206" mass="22704">MLEQLAPLLSEAVLAYVDEHNRLPVPSYVSVGAPAVPLPRLPFQEEASEKFLDFAKAEFDRVSASSKLAEERAKQNGVYALAAVPILSFIRPEDPALWYVIGQIGCVVLIVATLLSVGRTLRPVTLRGIGWTQAEMDAEQEVLLRGYRPYSDLLYLLQGAWISGGAAMKVTRDARFAEVERQQWFLLPLAVLIMALLIAPPLAALF</sequence>
<organism evidence="2 3">
    <name type="scientific">Deinococcus seoulensis</name>
    <dbReference type="NCBI Taxonomy" id="1837379"/>
    <lineage>
        <taxon>Bacteria</taxon>
        <taxon>Thermotogati</taxon>
        <taxon>Deinococcota</taxon>
        <taxon>Deinococci</taxon>
        <taxon>Deinococcales</taxon>
        <taxon>Deinococcaceae</taxon>
        <taxon>Deinococcus</taxon>
    </lineage>
</organism>
<evidence type="ECO:0000313" key="2">
    <source>
        <dbReference type="EMBL" id="GGR62569.1"/>
    </source>
</evidence>
<feature type="transmembrane region" description="Helical" evidence="1">
    <location>
        <begin position="184"/>
        <end position="203"/>
    </location>
</feature>
<evidence type="ECO:0000313" key="3">
    <source>
        <dbReference type="Proteomes" id="UP000634308"/>
    </source>
</evidence>
<dbReference type="EMBL" id="BMQM01000017">
    <property type="protein sequence ID" value="GGR62569.1"/>
    <property type="molecule type" value="Genomic_DNA"/>
</dbReference>
<reference evidence="3" key="1">
    <citation type="journal article" date="2019" name="Int. J. Syst. Evol. Microbiol.">
        <title>The Global Catalogue of Microorganisms (GCM) 10K type strain sequencing project: providing services to taxonomists for standard genome sequencing and annotation.</title>
        <authorList>
            <consortium name="The Broad Institute Genomics Platform"/>
            <consortium name="The Broad Institute Genome Sequencing Center for Infectious Disease"/>
            <person name="Wu L."/>
            <person name="Ma J."/>
        </authorList>
    </citation>
    <scope>NUCLEOTIDE SEQUENCE [LARGE SCALE GENOMIC DNA]</scope>
    <source>
        <strain evidence="3">JCM 31404</strain>
    </source>
</reference>
<keyword evidence="3" id="KW-1185">Reference proteome</keyword>
<gene>
    <name evidence="2" type="ORF">GCM10008959_25740</name>
</gene>
<evidence type="ECO:0008006" key="4">
    <source>
        <dbReference type="Google" id="ProtNLM"/>
    </source>
</evidence>
<keyword evidence="1" id="KW-1133">Transmembrane helix</keyword>